<name>A0A401ZR38_9CHLR</name>
<dbReference type="GO" id="GO:0005829">
    <property type="term" value="C:cytosol"/>
    <property type="evidence" value="ECO:0007669"/>
    <property type="project" value="TreeGrafter"/>
</dbReference>
<evidence type="ECO:0000313" key="3">
    <source>
        <dbReference type="Proteomes" id="UP000287224"/>
    </source>
</evidence>
<feature type="domain" description="NADP-dependent oxidoreductase" evidence="1">
    <location>
        <begin position="2"/>
        <end position="102"/>
    </location>
</feature>
<dbReference type="Gene3D" id="3.20.20.100">
    <property type="entry name" value="NADP-dependent oxidoreductase domain"/>
    <property type="match status" value="1"/>
</dbReference>
<dbReference type="Proteomes" id="UP000287224">
    <property type="component" value="Unassembled WGS sequence"/>
</dbReference>
<gene>
    <name evidence="2" type="ORF">KDAU_66760</name>
</gene>
<accession>A0A401ZR38</accession>
<sequence length="135" mass="14622">MWCPLAGGFLSGKYTRENPNGNGGRLTGFDILPFDREHGYDVVSALRDIGRQHDVSPAQVALVWLLSRPAVTSILVGASNVSQLQENLGAHALTLSTDELVALGRLTEPGAIYPNWFNASTYDAQVRDALARKNT</sequence>
<proteinExistence type="predicted"/>
<keyword evidence="3" id="KW-1185">Reference proteome</keyword>
<dbReference type="InterPro" id="IPR050523">
    <property type="entry name" value="AKR_Detox_Biosynth"/>
</dbReference>
<dbReference type="InterPro" id="IPR023210">
    <property type="entry name" value="NADP_OxRdtase_dom"/>
</dbReference>
<dbReference type="EMBL" id="BIFQ01000002">
    <property type="protein sequence ID" value="GCE09347.1"/>
    <property type="molecule type" value="Genomic_DNA"/>
</dbReference>
<reference evidence="3" key="1">
    <citation type="submission" date="2018-12" db="EMBL/GenBank/DDBJ databases">
        <title>Tengunoibacter tsumagoiensis gen. nov., sp. nov., Dictyobacter kobayashii sp. nov., D. alpinus sp. nov., and D. joshuensis sp. nov. and description of Dictyobacteraceae fam. nov. within the order Ktedonobacterales isolated from Tengu-no-mugimeshi.</title>
        <authorList>
            <person name="Wang C.M."/>
            <person name="Zheng Y."/>
            <person name="Sakai Y."/>
            <person name="Toyoda A."/>
            <person name="Minakuchi Y."/>
            <person name="Abe K."/>
            <person name="Yokota A."/>
            <person name="Yabe S."/>
        </authorList>
    </citation>
    <scope>NUCLEOTIDE SEQUENCE [LARGE SCALE GENOMIC DNA]</scope>
    <source>
        <strain evidence="3">S-27</strain>
    </source>
</reference>
<dbReference type="RefSeq" id="WP_218031060.1">
    <property type="nucleotide sequence ID" value="NZ_BIFQ01000002.1"/>
</dbReference>
<organism evidence="2 3">
    <name type="scientific">Dictyobacter aurantiacus</name>
    <dbReference type="NCBI Taxonomy" id="1936993"/>
    <lineage>
        <taxon>Bacteria</taxon>
        <taxon>Bacillati</taxon>
        <taxon>Chloroflexota</taxon>
        <taxon>Ktedonobacteria</taxon>
        <taxon>Ktedonobacterales</taxon>
        <taxon>Dictyobacteraceae</taxon>
        <taxon>Dictyobacter</taxon>
    </lineage>
</organism>
<evidence type="ECO:0000313" key="2">
    <source>
        <dbReference type="EMBL" id="GCE09347.1"/>
    </source>
</evidence>
<dbReference type="PANTHER" id="PTHR43364">
    <property type="entry name" value="NADH-SPECIFIC METHYLGLYOXAL REDUCTASE-RELATED"/>
    <property type="match status" value="1"/>
</dbReference>
<evidence type="ECO:0000259" key="1">
    <source>
        <dbReference type="Pfam" id="PF00248"/>
    </source>
</evidence>
<dbReference type="InterPro" id="IPR036812">
    <property type="entry name" value="NAD(P)_OxRdtase_dom_sf"/>
</dbReference>
<dbReference type="Pfam" id="PF00248">
    <property type="entry name" value="Aldo_ket_red"/>
    <property type="match status" value="1"/>
</dbReference>
<protein>
    <recommendedName>
        <fullName evidence="1">NADP-dependent oxidoreductase domain-containing protein</fullName>
    </recommendedName>
</protein>
<dbReference type="SUPFAM" id="SSF51430">
    <property type="entry name" value="NAD(P)-linked oxidoreductase"/>
    <property type="match status" value="1"/>
</dbReference>
<dbReference type="PANTHER" id="PTHR43364:SF18">
    <property type="entry name" value="OXIDOREDUCTASE"/>
    <property type="match status" value="1"/>
</dbReference>
<dbReference type="AlphaFoldDB" id="A0A401ZR38"/>
<comment type="caution">
    <text evidence="2">The sequence shown here is derived from an EMBL/GenBank/DDBJ whole genome shotgun (WGS) entry which is preliminary data.</text>
</comment>